<dbReference type="GO" id="GO:0005656">
    <property type="term" value="C:nuclear pre-replicative complex"/>
    <property type="evidence" value="ECO:0007669"/>
    <property type="project" value="TreeGrafter"/>
</dbReference>
<dbReference type="InterPro" id="IPR011047">
    <property type="entry name" value="Quinoprotein_ADH-like_sf"/>
</dbReference>
<dbReference type="InterPro" id="IPR015943">
    <property type="entry name" value="WD40/YVTN_repeat-like_dom_sf"/>
</dbReference>
<organism evidence="4 5">
    <name type="scientific">Oldenlandia corymbosa var. corymbosa</name>
    <dbReference type="NCBI Taxonomy" id="529605"/>
    <lineage>
        <taxon>Eukaryota</taxon>
        <taxon>Viridiplantae</taxon>
        <taxon>Streptophyta</taxon>
        <taxon>Embryophyta</taxon>
        <taxon>Tracheophyta</taxon>
        <taxon>Spermatophyta</taxon>
        <taxon>Magnoliopsida</taxon>
        <taxon>eudicotyledons</taxon>
        <taxon>Gunneridae</taxon>
        <taxon>Pentapetalae</taxon>
        <taxon>asterids</taxon>
        <taxon>lamiids</taxon>
        <taxon>Gentianales</taxon>
        <taxon>Rubiaceae</taxon>
        <taxon>Rubioideae</taxon>
        <taxon>Spermacoceae</taxon>
        <taxon>Hedyotis-Oldenlandia complex</taxon>
        <taxon>Oldenlandia</taxon>
    </lineage>
</organism>
<keyword evidence="2" id="KW-0677">Repeat</keyword>
<name>A0AAV1D0N9_OLDCO</name>
<feature type="repeat" description="WD" evidence="3">
    <location>
        <begin position="545"/>
        <end position="567"/>
    </location>
</feature>
<evidence type="ECO:0000256" key="3">
    <source>
        <dbReference type="PROSITE-ProRule" id="PRU00221"/>
    </source>
</evidence>
<reference evidence="4" key="1">
    <citation type="submission" date="2023-03" db="EMBL/GenBank/DDBJ databases">
        <authorList>
            <person name="Julca I."/>
        </authorList>
    </citation>
    <scope>NUCLEOTIDE SEQUENCE</scope>
</reference>
<dbReference type="EMBL" id="OX459121">
    <property type="protein sequence ID" value="CAI9101146.1"/>
    <property type="molecule type" value="Genomic_DNA"/>
</dbReference>
<evidence type="ECO:0000256" key="1">
    <source>
        <dbReference type="ARBA" id="ARBA00022574"/>
    </source>
</evidence>
<dbReference type="InterPro" id="IPR045227">
    <property type="entry name" value="WDR18/Ipi3/RID3"/>
</dbReference>
<evidence type="ECO:0000313" key="4">
    <source>
        <dbReference type="EMBL" id="CAI9101146.1"/>
    </source>
</evidence>
<dbReference type="PROSITE" id="PS50294">
    <property type="entry name" value="WD_REPEATS_REGION"/>
    <property type="match status" value="1"/>
</dbReference>
<dbReference type="Gene3D" id="2.130.10.10">
    <property type="entry name" value="YVTN repeat-like/Quinoprotein amine dehydrogenase"/>
    <property type="match status" value="2"/>
</dbReference>
<dbReference type="Proteomes" id="UP001161247">
    <property type="component" value="Chromosome 4"/>
</dbReference>
<gene>
    <name evidence="4" type="ORF">OLC1_LOCUS10808</name>
</gene>
<dbReference type="InterPro" id="IPR001680">
    <property type="entry name" value="WD40_rpt"/>
</dbReference>
<dbReference type="PANTHER" id="PTHR18763:SF0">
    <property type="entry name" value="WD REPEAT-CONTAINING PROTEIN 18"/>
    <property type="match status" value="1"/>
</dbReference>
<keyword evidence="1 3" id="KW-0853">WD repeat</keyword>
<dbReference type="InterPro" id="IPR021109">
    <property type="entry name" value="Peptidase_aspartic_dom_sf"/>
</dbReference>
<dbReference type="CDD" id="cd00303">
    <property type="entry name" value="retropepsin_like"/>
    <property type="match status" value="1"/>
</dbReference>
<dbReference type="SMART" id="SM00320">
    <property type="entry name" value="WD40"/>
    <property type="match status" value="2"/>
</dbReference>
<dbReference type="SUPFAM" id="SSF50630">
    <property type="entry name" value="Acid proteases"/>
    <property type="match status" value="1"/>
</dbReference>
<dbReference type="Pfam" id="PF00400">
    <property type="entry name" value="WD40"/>
    <property type="match status" value="2"/>
</dbReference>
<dbReference type="GO" id="GO:0120330">
    <property type="term" value="C:rixosome complex"/>
    <property type="evidence" value="ECO:0007669"/>
    <property type="project" value="TreeGrafter"/>
</dbReference>
<dbReference type="PROSITE" id="PS50082">
    <property type="entry name" value="WD_REPEATS_2"/>
    <property type="match status" value="2"/>
</dbReference>
<dbReference type="Gene3D" id="2.40.70.10">
    <property type="entry name" value="Acid Proteases"/>
    <property type="match status" value="1"/>
</dbReference>
<dbReference type="GO" id="GO:0006261">
    <property type="term" value="P:DNA-templated DNA replication"/>
    <property type="evidence" value="ECO:0007669"/>
    <property type="project" value="TreeGrafter"/>
</dbReference>
<dbReference type="PANTHER" id="PTHR18763">
    <property type="entry name" value="WD-REPEAT PROTEIN 18"/>
    <property type="match status" value="1"/>
</dbReference>
<keyword evidence="5" id="KW-1185">Reference proteome</keyword>
<protein>
    <submittedName>
        <fullName evidence="4">OLC1v1038405C1</fullName>
    </submittedName>
</protein>
<dbReference type="AlphaFoldDB" id="A0AAV1D0N9"/>
<evidence type="ECO:0000313" key="5">
    <source>
        <dbReference type="Proteomes" id="UP001161247"/>
    </source>
</evidence>
<proteinExistence type="predicted"/>
<evidence type="ECO:0000256" key="2">
    <source>
        <dbReference type="ARBA" id="ARBA00022737"/>
    </source>
</evidence>
<accession>A0AAV1D0N9</accession>
<dbReference type="GO" id="GO:0006364">
    <property type="term" value="P:rRNA processing"/>
    <property type="evidence" value="ECO:0007669"/>
    <property type="project" value="TreeGrafter"/>
</dbReference>
<sequence>MAPTRASAQLPKSVDQFASFKAEILAQIVAVLDRTETVARQSEAVLHRTEDVVKQSEANFAKLNEELLTRMLEVFKEKFESIKAKFAKIDLDRCADKGSLSCLGKVPVSPSITSTSDIKQHDPGGKLGHVSHRTYNSGGKMVAQGPPKGGNELYKRLSHQEKQYRKANNLCWKCNESWGPGHACKLEYLNLIIVNDDVDFEHVQWLSDELDNSGKVVELSKISCWDDCNALEDEAEKDGPRKLIVIIGSINGEIVRILIDTGAIRSFIDIDLAQKLGLNRKMVRPYYVKVADGHQVRNNIVCTAAKIELTRNGRRFILQGHSLAADDEIQDILRSVNPVRIKDGQSQHKRLRGDYHDFNPGKRMRRYQEGIISEEATDTFSVFTVGDCKDSCAPNFCDINLNCPQILESMETQLVLASTNAGISCWELRSGAGQPYAHFRSASSPPHGLTSIVFPDGNRVIAASQIPQSKKSSGSVFYWTWNKVDTGDLLAKRDAHLRGVTCLVLSEDKSLLISGSEDGAVRMWSLYILKVTDIAVGFGVCNAVIVSSSEDRTCKIWRLSRGKLLRSIKFPSIIDAVVLHPVEHVFFAGGRDGKIYEAALSAQVKLILVMGNISVALQVNIEDGMVRVWNAKTLHIVRVFRHDAKVSSPGPVSNVLVISQPLPRMALTSQAVSSRRHELRPLKMSSDSPHENVKAFLISDDHTGDSNICVQTLQQKQINSSFTSLEGDENCCAGIFVPYFPAYTVF</sequence>
<dbReference type="Pfam" id="PF13975">
    <property type="entry name" value="gag-asp_proteas"/>
    <property type="match status" value="1"/>
</dbReference>
<feature type="repeat" description="WD" evidence="3">
    <location>
        <begin position="493"/>
        <end position="526"/>
    </location>
</feature>
<dbReference type="SUPFAM" id="SSF50998">
    <property type="entry name" value="Quinoprotein alcohol dehydrogenase-like"/>
    <property type="match status" value="1"/>
</dbReference>